<feature type="non-terminal residue" evidence="2">
    <location>
        <position position="183"/>
    </location>
</feature>
<feature type="non-terminal residue" evidence="2">
    <location>
        <position position="1"/>
    </location>
</feature>
<dbReference type="Proteomes" id="UP001178507">
    <property type="component" value="Unassembled WGS sequence"/>
</dbReference>
<protein>
    <submittedName>
        <fullName evidence="2">Uncharacterized protein</fullName>
    </submittedName>
</protein>
<feature type="region of interest" description="Disordered" evidence="1">
    <location>
        <begin position="116"/>
        <end position="141"/>
    </location>
</feature>
<sequence length="183" mass="19951">SKSSKTLNEVRLMGGQAGQTLVDGYPSPDLRLTRCVVVSDAELGMGLTSKFKETEAKANSGSLGSCAATRFMVERLQEQKVLIQEARQSKLISQTKTKGKMSDVLQNLKKAKAEDDGLYVSEDEDAPAEADEDEVRDADVVAGVKTRAKDSDPYKKRSYANGWSESLWLDVFKMLSPAVVVAL</sequence>
<evidence type="ECO:0000313" key="3">
    <source>
        <dbReference type="Proteomes" id="UP001178507"/>
    </source>
</evidence>
<dbReference type="EMBL" id="CAUJNA010001318">
    <property type="protein sequence ID" value="CAJ1386017.1"/>
    <property type="molecule type" value="Genomic_DNA"/>
</dbReference>
<dbReference type="AlphaFoldDB" id="A0AA36IEU5"/>
<proteinExistence type="predicted"/>
<evidence type="ECO:0000256" key="1">
    <source>
        <dbReference type="SAM" id="MobiDB-lite"/>
    </source>
</evidence>
<organism evidence="2 3">
    <name type="scientific">Effrenium voratum</name>
    <dbReference type="NCBI Taxonomy" id="2562239"/>
    <lineage>
        <taxon>Eukaryota</taxon>
        <taxon>Sar</taxon>
        <taxon>Alveolata</taxon>
        <taxon>Dinophyceae</taxon>
        <taxon>Suessiales</taxon>
        <taxon>Symbiodiniaceae</taxon>
        <taxon>Effrenium</taxon>
    </lineage>
</organism>
<feature type="compositionally biased region" description="Acidic residues" evidence="1">
    <location>
        <begin position="121"/>
        <end position="136"/>
    </location>
</feature>
<comment type="caution">
    <text evidence="2">The sequence shown here is derived from an EMBL/GenBank/DDBJ whole genome shotgun (WGS) entry which is preliminary data.</text>
</comment>
<accession>A0AA36IEU5</accession>
<reference evidence="2" key="1">
    <citation type="submission" date="2023-08" db="EMBL/GenBank/DDBJ databases">
        <authorList>
            <person name="Chen Y."/>
            <person name="Shah S."/>
            <person name="Dougan E. K."/>
            <person name="Thang M."/>
            <person name="Chan C."/>
        </authorList>
    </citation>
    <scope>NUCLEOTIDE SEQUENCE</scope>
</reference>
<name>A0AA36IEU5_9DINO</name>
<gene>
    <name evidence="2" type="ORF">EVOR1521_LOCUS12483</name>
</gene>
<evidence type="ECO:0000313" key="2">
    <source>
        <dbReference type="EMBL" id="CAJ1386017.1"/>
    </source>
</evidence>
<keyword evidence="3" id="KW-1185">Reference proteome</keyword>